<feature type="domain" description="Transcription factor zinc-finger" evidence="1">
    <location>
        <begin position="82"/>
        <end position="120"/>
    </location>
</feature>
<sequence length="233" mass="25347">MQACPFCQTTMRNTYARGLVRDECGACGAAWFEEEMLARVVGGPTLTAVFEQAKGKPGRCKGCEASLQYVPGCPSCGRQAPTCPTCASAPLPAVDLRDVTVDVCVKCRGVALDAEELARLQKAAEPAPRHEPQPIAADFEHEYDTRKSLSLLPKVRLGDEPACVTCGRRLDARYGFVWEERLFCGSCAPEGSAPYTDELTKAQPSETYGRRARHLNNSAAESAVVWLLSKIFK</sequence>
<dbReference type="Proteomes" id="UP000268313">
    <property type="component" value="Unassembled WGS sequence"/>
</dbReference>
<dbReference type="InterPro" id="IPR027392">
    <property type="entry name" value="TF_Znf"/>
</dbReference>
<reference evidence="3" key="1">
    <citation type="submission" date="2018-09" db="EMBL/GenBank/DDBJ databases">
        <authorList>
            <person name="Livingstone P.G."/>
            <person name="Whitworth D.E."/>
        </authorList>
    </citation>
    <scope>NUCLEOTIDE SEQUENCE [LARGE SCALE GENOMIC DNA]</scope>
    <source>
        <strain evidence="3">CA043D</strain>
    </source>
</reference>
<organism evidence="2 3">
    <name type="scientific">Corallococcus carmarthensis</name>
    <dbReference type="NCBI Taxonomy" id="2316728"/>
    <lineage>
        <taxon>Bacteria</taxon>
        <taxon>Pseudomonadati</taxon>
        <taxon>Myxococcota</taxon>
        <taxon>Myxococcia</taxon>
        <taxon>Myxococcales</taxon>
        <taxon>Cystobacterineae</taxon>
        <taxon>Myxococcaceae</taxon>
        <taxon>Corallococcus</taxon>
    </lineage>
</organism>
<proteinExistence type="predicted"/>
<dbReference type="AlphaFoldDB" id="A0A3A8JKR9"/>
<accession>A0A3A8JKR9</accession>
<dbReference type="Pfam" id="PF13453">
    <property type="entry name" value="Zn_ribbon_TFIIB"/>
    <property type="match status" value="1"/>
</dbReference>
<protein>
    <recommendedName>
        <fullName evidence="1">Transcription factor zinc-finger domain-containing protein</fullName>
    </recommendedName>
</protein>
<gene>
    <name evidence="2" type="ORF">D7X32_38755</name>
</gene>
<evidence type="ECO:0000313" key="2">
    <source>
        <dbReference type="EMBL" id="RKG95546.1"/>
    </source>
</evidence>
<evidence type="ECO:0000313" key="3">
    <source>
        <dbReference type="Proteomes" id="UP000268313"/>
    </source>
</evidence>
<comment type="caution">
    <text evidence="2">The sequence shown here is derived from an EMBL/GenBank/DDBJ whole genome shotgun (WGS) entry which is preliminary data.</text>
</comment>
<dbReference type="EMBL" id="RAWE01000255">
    <property type="protein sequence ID" value="RKG95546.1"/>
    <property type="molecule type" value="Genomic_DNA"/>
</dbReference>
<evidence type="ECO:0000259" key="1">
    <source>
        <dbReference type="Pfam" id="PF13453"/>
    </source>
</evidence>
<keyword evidence="3" id="KW-1185">Reference proteome</keyword>
<dbReference type="RefSeq" id="WP_120607552.1">
    <property type="nucleotide sequence ID" value="NZ_RAWE01000255.1"/>
</dbReference>
<name>A0A3A8JKR9_9BACT</name>